<accession>A0A7Y1ACJ8</accession>
<dbReference type="PANTHER" id="PTHR30388:SF6">
    <property type="entry name" value="XANTHINE DEHYDROGENASE SUBUNIT A-RELATED"/>
    <property type="match status" value="1"/>
</dbReference>
<dbReference type="AlphaFoldDB" id="A0A7Y1ACJ8"/>
<dbReference type="Pfam" id="PF13478">
    <property type="entry name" value="XdhC_C"/>
    <property type="match status" value="1"/>
</dbReference>
<dbReference type="RefSeq" id="WP_050587206.1">
    <property type="nucleotide sequence ID" value="NZ_JAAQWG010000088.1"/>
</dbReference>
<proteinExistence type="predicted"/>
<feature type="domain" description="XdhC Rossmann" evidence="2">
    <location>
        <begin position="210"/>
        <end position="352"/>
    </location>
</feature>
<dbReference type="InterPro" id="IPR027051">
    <property type="entry name" value="XdhC_Rossmann_dom"/>
</dbReference>
<evidence type="ECO:0000259" key="2">
    <source>
        <dbReference type="Pfam" id="PF13478"/>
    </source>
</evidence>
<comment type="caution">
    <text evidence="3">The sequence shown here is derived from an EMBL/GenBank/DDBJ whole genome shotgun (WGS) entry which is preliminary data.</text>
</comment>
<evidence type="ECO:0000313" key="4">
    <source>
        <dbReference type="Proteomes" id="UP000537729"/>
    </source>
</evidence>
<dbReference type="InterPro" id="IPR052698">
    <property type="entry name" value="MoCofactor_Util/Proc"/>
</dbReference>
<reference evidence="3 4" key="1">
    <citation type="journal article" date="2020" name="Front. Microbiol.">
        <title>Genetic Organization of the aprX-lipA2 Operon Affects the Proteolytic Potential of Pseudomonas Species in Milk.</title>
        <authorList>
            <person name="Maier C."/>
            <person name="Huptas C."/>
            <person name="von Neubeck M."/>
            <person name="Scherer S."/>
            <person name="Wenning M."/>
            <person name="Lucking G."/>
        </authorList>
    </citation>
    <scope>NUCLEOTIDE SEQUENCE [LARGE SCALE GENOMIC DNA]</scope>
    <source>
        <strain evidence="3 4">DSM 16272</strain>
    </source>
</reference>
<dbReference type="PANTHER" id="PTHR30388">
    <property type="entry name" value="ALDEHYDE OXIDOREDUCTASE MOLYBDENUM COFACTOR ASSEMBLY PROTEIN"/>
    <property type="match status" value="1"/>
</dbReference>
<dbReference type="Gene3D" id="3.40.50.720">
    <property type="entry name" value="NAD(P)-binding Rossmann-like Domain"/>
    <property type="match status" value="1"/>
</dbReference>
<evidence type="ECO:0000259" key="1">
    <source>
        <dbReference type="Pfam" id="PF02625"/>
    </source>
</evidence>
<name>A0A7Y1ACJ8_PSEVE</name>
<protein>
    <submittedName>
        <fullName evidence="3">XdhC family protein</fullName>
    </submittedName>
</protein>
<evidence type="ECO:0000313" key="3">
    <source>
        <dbReference type="EMBL" id="NMY13274.1"/>
    </source>
</evidence>
<gene>
    <name evidence="3" type="ORF">HBO38_33590</name>
</gene>
<dbReference type="EMBL" id="JAAQWG010000088">
    <property type="protein sequence ID" value="NMY13274.1"/>
    <property type="molecule type" value="Genomic_DNA"/>
</dbReference>
<feature type="domain" description="XdhC- CoxI" evidence="1">
    <location>
        <begin position="16"/>
        <end position="79"/>
    </location>
</feature>
<dbReference type="Proteomes" id="UP000537729">
    <property type="component" value="Unassembled WGS sequence"/>
</dbReference>
<dbReference type="Pfam" id="PF02625">
    <property type="entry name" value="XdhC_CoxI"/>
    <property type="match status" value="1"/>
</dbReference>
<sequence length="412" mass="44158">MSGLIPLLDVLLAERNAGREAVLATVVKVDGSAYRRPGARMLVSRFGRPEGTISGGCLEAEVARKAWWLTETGPALRSYSTSEADEGSEEALSFGLGCNGKVHVLFERLPASGPCALITALLGVRDTQQPAAIATVIASPADGSHRLGDRLLLVSGQSAEGELLQSALAEQIRSDLQQTLVRGKSSRYLYPNGTDKIEVLMEYLPPVRRLVVFGAGHDAQPLVRMAKLLGWHVTIIDGRSHFARAERFPDADQVLVGDVEQPFAYRELVRGAAVAVMTHSLAQDAHWLQGVLHSEPCYVGQLGPRERTERLLAGIHEQKGELPGLACLHYPIGLDLGCDTPESVAMAMLAEIQAVLNGRNGGSLRFRSASIHDSDPVLIASETETEIAFAAAGLSAVRRAALTTDQPRNLSA</sequence>
<organism evidence="3 4">
    <name type="scientific">Pseudomonas veronii</name>
    <dbReference type="NCBI Taxonomy" id="76761"/>
    <lineage>
        <taxon>Bacteria</taxon>
        <taxon>Pseudomonadati</taxon>
        <taxon>Pseudomonadota</taxon>
        <taxon>Gammaproteobacteria</taxon>
        <taxon>Pseudomonadales</taxon>
        <taxon>Pseudomonadaceae</taxon>
        <taxon>Pseudomonas</taxon>
    </lineage>
</organism>
<dbReference type="InterPro" id="IPR003777">
    <property type="entry name" value="XdhC_CoxI"/>
</dbReference>